<comment type="caution">
    <text evidence="2">The sequence shown here is derived from an EMBL/GenBank/DDBJ whole genome shotgun (WGS) entry which is preliminary data.</text>
</comment>
<dbReference type="EMBL" id="WQLA01000002">
    <property type="protein sequence ID" value="MVN90756.1"/>
    <property type="molecule type" value="Genomic_DNA"/>
</dbReference>
<feature type="transmembrane region" description="Helical" evidence="1">
    <location>
        <begin position="122"/>
        <end position="141"/>
    </location>
</feature>
<evidence type="ECO:0000256" key="1">
    <source>
        <dbReference type="SAM" id="Phobius"/>
    </source>
</evidence>
<dbReference type="AlphaFoldDB" id="A0A6I4IB70"/>
<protein>
    <submittedName>
        <fullName evidence="2">DUF4293 family protein</fullName>
    </submittedName>
</protein>
<feature type="transmembrane region" description="Helical" evidence="1">
    <location>
        <begin position="7"/>
        <end position="26"/>
    </location>
</feature>
<dbReference type="OrthoDB" id="594989at2"/>
<gene>
    <name evidence="2" type="ORF">GO816_06430</name>
</gene>
<dbReference type="RefSeq" id="WP_157540528.1">
    <property type="nucleotide sequence ID" value="NZ_WQLA01000002.1"/>
</dbReference>
<keyword evidence="1" id="KW-1133">Transmembrane helix</keyword>
<dbReference type="Pfam" id="PF14126">
    <property type="entry name" value="DUF4293"/>
    <property type="match status" value="1"/>
</dbReference>
<evidence type="ECO:0000313" key="3">
    <source>
        <dbReference type="Proteomes" id="UP000434850"/>
    </source>
</evidence>
<feature type="transmembrane region" description="Helical" evidence="1">
    <location>
        <begin position="54"/>
        <end position="78"/>
    </location>
</feature>
<feature type="transmembrane region" description="Helical" evidence="1">
    <location>
        <begin position="85"/>
        <end position="102"/>
    </location>
</feature>
<keyword evidence="1" id="KW-0812">Transmembrane</keyword>
<keyword evidence="1" id="KW-0472">Membrane</keyword>
<dbReference type="Proteomes" id="UP000434850">
    <property type="component" value="Unassembled WGS sequence"/>
</dbReference>
<dbReference type="InterPro" id="IPR025635">
    <property type="entry name" value="DUF4293"/>
</dbReference>
<reference evidence="2 3" key="1">
    <citation type="submission" date="2019-12" db="EMBL/GenBank/DDBJ databases">
        <title>Mucilaginibacter sp. HME9299 genome sequencing and assembly.</title>
        <authorList>
            <person name="Kang H."/>
            <person name="Kim H."/>
            <person name="Joh K."/>
        </authorList>
    </citation>
    <scope>NUCLEOTIDE SEQUENCE [LARGE SCALE GENOMIC DNA]</scope>
    <source>
        <strain evidence="2 3">HME9299</strain>
    </source>
</reference>
<name>A0A6I4IB70_9SPHI</name>
<proteinExistence type="predicted"/>
<evidence type="ECO:0000313" key="2">
    <source>
        <dbReference type="EMBL" id="MVN90756.1"/>
    </source>
</evidence>
<accession>A0A6I4IB70</accession>
<sequence length="155" mass="17083">MIQRVQSIYLFLASLAIFALYLFTLANNVYINNIPTSIKVTGLMQDVNRQQQQIQSFVALTAATAVVALLPLVTIFLFRNRKQQIVLAYVTILAIIGHSFWVAQTVKGVVGAVTLNTSNFGIGLFLAPIAILLILLAIKAIKRDNALVRSADRLR</sequence>
<organism evidence="2 3">
    <name type="scientific">Mucilaginibacter aquatilis</name>
    <dbReference type="NCBI Taxonomy" id="1517760"/>
    <lineage>
        <taxon>Bacteria</taxon>
        <taxon>Pseudomonadati</taxon>
        <taxon>Bacteroidota</taxon>
        <taxon>Sphingobacteriia</taxon>
        <taxon>Sphingobacteriales</taxon>
        <taxon>Sphingobacteriaceae</taxon>
        <taxon>Mucilaginibacter</taxon>
    </lineage>
</organism>
<keyword evidence="3" id="KW-1185">Reference proteome</keyword>